<dbReference type="Pfam" id="PF13763">
    <property type="entry name" value="DUF4167"/>
    <property type="match status" value="1"/>
</dbReference>
<feature type="region of interest" description="Disordered" evidence="1">
    <location>
        <begin position="1"/>
        <end position="37"/>
    </location>
</feature>
<gene>
    <name evidence="3" type="ORF">IG616_10435</name>
</gene>
<evidence type="ECO:0000313" key="4">
    <source>
        <dbReference type="Proteomes" id="UP000632063"/>
    </source>
</evidence>
<feature type="compositionally biased region" description="Low complexity" evidence="1">
    <location>
        <begin position="227"/>
        <end position="244"/>
    </location>
</feature>
<protein>
    <submittedName>
        <fullName evidence="3">DUF4167 domain-containing protein</fullName>
    </submittedName>
</protein>
<dbReference type="RefSeq" id="WP_192148111.1">
    <property type="nucleotide sequence ID" value="NZ_JACYXI010000006.1"/>
</dbReference>
<reference evidence="3 4" key="2">
    <citation type="journal article" date="2021" name="Int. J. Syst. Evol. Microbiol.">
        <title>Roseibium litorale sp. nov., isolated from a tidal flat sediment and proposal for the reclassification of Labrenzia polysiphoniae as Roseibium polysiphoniae comb. nov.</title>
        <authorList>
            <person name="Liu Y."/>
            <person name="Pei T."/>
            <person name="Du J."/>
            <person name="Chao M."/>
            <person name="Deng M.R."/>
            <person name="Zhu H."/>
        </authorList>
    </citation>
    <scope>NUCLEOTIDE SEQUENCE [LARGE SCALE GENOMIC DNA]</scope>
    <source>
        <strain evidence="3 4">4C16A</strain>
    </source>
</reference>
<comment type="caution">
    <text evidence="3">The sequence shown here is derived from an EMBL/GenBank/DDBJ whole genome shotgun (WGS) entry which is preliminary data.</text>
</comment>
<accession>A0ABR9CM78</accession>
<name>A0ABR9CM78_9HYPH</name>
<dbReference type="EMBL" id="JACYXI010000006">
    <property type="protein sequence ID" value="MBD8891968.1"/>
    <property type="molecule type" value="Genomic_DNA"/>
</dbReference>
<proteinExistence type="predicted"/>
<keyword evidence="4" id="KW-1185">Reference proteome</keyword>
<evidence type="ECO:0000259" key="2">
    <source>
        <dbReference type="Pfam" id="PF13763"/>
    </source>
</evidence>
<evidence type="ECO:0000313" key="3">
    <source>
        <dbReference type="EMBL" id="MBD8891968.1"/>
    </source>
</evidence>
<reference evidence="4" key="1">
    <citation type="submission" date="2020-09" db="EMBL/GenBank/DDBJ databases">
        <title>The genome sequence of strain Labrenzia suaedae 4C16A.</title>
        <authorList>
            <person name="Liu Y."/>
        </authorList>
    </citation>
    <scope>NUCLEOTIDE SEQUENCE [LARGE SCALE GENOMIC DNA]</scope>
    <source>
        <strain evidence="4">4C16A</strain>
    </source>
</reference>
<sequence length="280" mass="31282">MRPGNQSKQQRMRGRSRKGPNPLSRTYESNGPDVKIRGTALHVAEKYQQLARDAQASGDRIMSENYFQHAEHYLRIVAAAQGNMQPVLQSSLGEDEDGQDYPAQTVSENRERFERPERFDRNGGDRPERAERQERRERPDRPERVERAERQPRHDRGDSGERFTQPDMVGEDSPQPFIDDMPLIDASGQVNGHAARAGDESGEDDKPRRRPRGTRGRGVRRNDAEDGATAAAEAAAPVEQVEAVAADEDAPAKPKPRRTPRPRKPKAEEGAPKEVAAAGE</sequence>
<feature type="compositionally biased region" description="Basic and acidic residues" evidence="1">
    <location>
        <begin position="108"/>
        <end position="161"/>
    </location>
</feature>
<organism evidence="3 4">
    <name type="scientific">Roseibium litorale</name>
    <dbReference type="NCBI Taxonomy" id="2803841"/>
    <lineage>
        <taxon>Bacteria</taxon>
        <taxon>Pseudomonadati</taxon>
        <taxon>Pseudomonadota</taxon>
        <taxon>Alphaproteobacteria</taxon>
        <taxon>Hyphomicrobiales</taxon>
        <taxon>Stappiaceae</taxon>
        <taxon>Roseibium</taxon>
    </lineage>
</organism>
<feature type="region of interest" description="Disordered" evidence="1">
    <location>
        <begin position="89"/>
        <end position="280"/>
    </location>
</feature>
<feature type="domain" description="DUF4167" evidence="2">
    <location>
        <begin position="10"/>
        <end position="81"/>
    </location>
</feature>
<feature type="compositionally biased region" description="Basic and acidic residues" evidence="1">
    <location>
        <begin position="196"/>
        <end position="207"/>
    </location>
</feature>
<feature type="compositionally biased region" description="Basic residues" evidence="1">
    <location>
        <begin position="254"/>
        <end position="264"/>
    </location>
</feature>
<dbReference type="Proteomes" id="UP000632063">
    <property type="component" value="Unassembled WGS sequence"/>
</dbReference>
<dbReference type="InterPro" id="IPR025430">
    <property type="entry name" value="DUF4167"/>
</dbReference>
<evidence type="ECO:0000256" key="1">
    <source>
        <dbReference type="SAM" id="MobiDB-lite"/>
    </source>
</evidence>
<feature type="compositionally biased region" description="Basic residues" evidence="1">
    <location>
        <begin position="208"/>
        <end position="219"/>
    </location>
</feature>